<reference evidence="2 3" key="1">
    <citation type="submission" date="2019-07" db="EMBL/GenBank/DDBJ databases">
        <authorList>
            <person name="Hibberd C M."/>
            <person name="Gehrig L. J."/>
            <person name="Chang H.-W."/>
            <person name="Venkatesh S."/>
        </authorList>
    </citation>
    <scope>NUCLEOTIDE SEQUENCE [LARGE SCALE GENOMIC DNA]</scope>
    <source>
        <strain evidence="2">Dorea_formicigenerans_SSTS_Bg7063</strain>
    </source>
</reference>
<name>A0A564UP51_9FIRM</name>
<dbReference type="AlphaFoldDB" id="A0A564UP51"/>
<dbReference type="Proteomes" id="UP000358366">
    <property type="component" value="Unassembled WGS sequence"/>
</dbReference>
<feature type="transmembrane region" description="Helical" evidence="1">
    <location>
        <begin position="12"/>
        <end position="30"/>
    </location>
</feature>
<evidence type="ECO:0000313" key="3">
    <source>
        <dbReference type="Proteomes" id="UP000358366"/>
    </source>
</evidence>
<dbReference type="Gene3D" id="2.40.260.10">
    <property type="entry name" value="Sortase"/>
    <property type="match status" value="1"/>
</dbReference>
<evidence type="ECO:0000256" key="1">
    <source>
        <dbReference type="SAM" id="Phobius"/>
    </source>
</evidence>
<keyword evidence="1" id="KW-0812">Transmembrane</keyword>
<organism evidence="2 3">
    <name type="scientific">Dorea formicigenerans</name>
    <dbReference type="NCBI Taxonomy" id="39486"/>
    <lineage>
        <taxon>Bacteria</taxon>
        <taxon>Bacillati</taxon>
        <taxon>Bacillota</taxon>
        <taxon>Clostridia</taxon>
        <taxon>Lachnospirales</taxon>
        <taxon>Lachnospiraceae</taxon>
        <taxon>Dorea</taxon>
    </lineage>
</organism>
<dbReference type="NCBIfam" id="TIGR03064">
    <property type="entry name" value="sortase_srtB"/>
    <property type="match status" value="1"/>
</dbReference>
<protein>
    <submittedName>
        <fullName evidence="2">Sortase family protein</fullName>
    </submittedName>
</protein>
<dbReference type="InterPro" id="IPR023365">
    <property type="entry name" value="Sortase_dom-sf"/>
</dbReference>
<dbReference type="RefSeq" id="WP_081646510.1">
    <property type="nucleotide sequence ID" value="NZ_CABHNI010000054.1"/>
</dbReference>
<keyword evidence="1" id="KW-1133">Transmembrane helix</keyword>
<dbReference type="EMBL" id="CABHNI010000054">
    <property type="protein sequence ID" value="VUX21415.1"/>
    <property type="molecule type" value="Genomic_DNA"/>
</dbReference>
<keyword evidence="1" id="KW-0472">Membrane</keyword>
<dbReference type="CDD" id="cd05826">
    <property type="entry name" value="Sortase_B"/>
    <property type="match status" value="1"/>
</dbReference>
<feature type="transmembrane region" description="Helical" evidence="1">
    <location>
        <begin position="268"/>
        <end position="290"/>
    </location>
</feature>
<dbReference type="InterPro" id="IPR009835">
    <property type="entry name" value="SrtB"/>
</dbReference>
<accession>A0A564UP51</accession>
<sequence length="325" mass="37523">MLVRIADRIVNFVVLIFTMLLILYGVYAFWDTRQVYDAASAQKYKTYKPEKDDSVSFEQLQAQNPEVIGWLHVYGTKIDYPFTQAEDNSKYVNTDVMGEYALSGSLFLDCMNAPDFSNFNNIIYGHHMEKELMFGDLGHYEDETYFNTHEYGNLYYSGQDHGVHFFAFVKADAYDNMIYSVRIADQSEKSKYLSYVREQALYYRDLNISVEDENVRIIALSTCNSQTTNGRDVLIGVISDETYPDTFAEGETEKQQGIARNLLEQIPLWWYGLLESVLIGLEIVAILRYIRKKHKNCMAVNNRAVQGQKGGEINDKKPENGKYKK</sequence>
<dbReference type="SUPFAM" id="SSF63817">
    <property type="entry name" value="Sortase"/>
    <property type="match status" value="1"/>
</dbReference>
<gene>
    <name evidence="2" type="ORF">DFSSTS7063_02924</name>
</gene>
<evidence type="ECO:0000313" key="2">
    <source>
        <dbReference type="EMBL" id="VUX21415.1"/>
    </source>
</evidence>
<proteinExistence type="predicted"/>